<keyword evidence="3" id="KW-1185">Reference proteome</keyword>
<dbReference type="GO" id="GO:0016747">
    <property type="term" value="F:acyltransferase activity, transferring groups other than amino-acyl groups"/>
    <property type="evidence" value="ECO:0007669"/>
    <property type="project" value="InterPro"/>
</dbReference>
<organism evidence="2 3">
    <name type="scientific">Alloalcanivorax xenomutans</name>
    <dbReference type="NCBI Taxonomy" id="1094342"/>
    <lineage>
        <taxon>Bacteria</taxon>
        <taxon>Pseudomonadati</taxon>
        <taxon>Pseudomonadota</taxon>
        <taxon>Gammaproteobacteria</taxon>
        <taxon>Oceanospirillales</taxon>
        <taxon>Alcanivoracaceae</taxon>
        <taxon>Alloalcanivorax</taxon>
    </lineage>
</organism>
<proteinExistence type="predicted"/>
<dbReference type="PROSITE" id="PS51186">
    <property type="entry name" value="GNAT"/>
    <property type="match status" value="1"/>
</dbReference>
<dbReference type="InterPro" id="IPR016181">
    <property type="entry name" value="Acyl_CoA_acyltransferase"/>
</dbReference>
<dbReference type="SUPFAM" id="SSF55729">
    <property type="entry name" value="Acyl-CoA N-acyltransferases (Nat)"/>
    <property type="match status" value="1"/>
</dbReference>
<dbReference type="Pfam" id="PF13302">
    <property type="entry name" value="Acetyltransf_3"/>
    <property type="match status" value="1"/>
</dbReference>
<evidence type="ECO:0000313" key="2">
    <source>
        <dbReference type="EMBL" id="MCE7508547.1"/>
    </source>
</evidence>
<dbReference type="AlphaFoldDB" id="A0A9Q3ZHA7"/>
<comment type="caution">
    <text evidence="2">The sequence shown here is derived from an EMBL/GenBank/DDBJ whole genome shotgun (WGS) entry which is preliminary data.</text>
</comment>
<evidence type="ECO:0000313" key="3">
    <source>
        <dbReference type="Proteomes" id="UP001107961"/>
    </source>
</evidence>
<dbReference type="Proteomes" id="UP001107961">
    <property type="component" value="Unassembled WGS sequence"/>
</dbReference>
<dbReference type="InterPro" id="IPR051531">
    <property type="entry name" value="N-acetyltransferase"/>
</dbReference>
<accession>A0A9Q3ZHA7</accession>
<reference evidence="2" key="1">
    <citation type="submission" date="2022-01" db="EMBL/GenBank/DDBJ databases">
        <authorList>
            <person name="Karlyshev A.V."/>
            <person name="Jaspars M."/>
        </authorList>
    </citation>
    <scope>NUCLEOTIDE SEQUENCE</scope>
    <source>
        <strain evidence="2">AGSA3-2</strain>
    </source>
</reference>
<dbReference type="Gene3D" id="3.40.630.30">
    <property type="match status" value="1"/>
</dbReference>
<feature type="domain" description="N-acetyltransferase" evidence="1">
    <location>
        <begin position="13"/>
        <end position="171"/>
    </location>
</feature>
<dbReference type="PANTHER" id="PTHR43792">
    <property type="entry name" value="GNAT FAMILY, PUTATIVE (AFU_ORTHOLOGUE AFUA_3G00765)-RELATED-RELATED"/>
    <property type="match status" value="1"/>
</dbReference>
<dbReference type="RefSeq" id="WP_022996012.1">
    <property type="nucleotide sequence ID" value="NZ_CBDDTQ010000005.1"/>
</dbReference>
<protein>
    <submittedName>
        <fullName evidence="2">GNAT family N-acetyltransferase</fullName>
    </submittedName>
</protein>
<gene>
    <name evidence="2" type="ORF">LZG35_07835</name>
</gene>
<dbReference type="InterPro" id="IPR000182">
    <property type="entry name" value="GNAT_dom"/>
</dbReference>
<sequence>MKQPVAELNTERLRLRQWRPADRAPFAAMNADPEVMQFFPETMNEAQSQAMADHCEALIAERGWGFWALEQQQQKRFLGFVGLNIPNVMLPFQPCVEIGWRLRRDAWGNGYATEAARAVLEFGFDNLELEEIVAFTSVLNYRSQAVMERLGMERQEETFDHPSVPEGMPIREHCLYRLSAGQWHGR</sequence>
<name>A0A9Q3ZHA7_9GAMM</name>
<evidence type="ECO:0000259" key="1">
    <source>
        <dbReference type="PROSITE" id="PS51186"/>
    </source>
</evidence>
<dbReference type="PANTHER" id="PTHR43792:SF1">
    <property type="entry name" value="N-ACETYLTRANSFERASE DOMAIN-CONTAINING PROTEIN"/>
    <property type="match status" value="1"/>
</dbReference>
<dbReference type="EMBL" id="JAJVKT010000007">
    <property type="protein sequence ID" value="MCE7508547.1"/>
    <property type="molecule type" value="Genomic_DNA"/>
</dbReference>